<dbReference type="PRINTS" id="PR00031">
    <property type="entry name" value="HTHREPRESSR"/>
</dbReference>
<keyword evidence="3 8" id="KW-0238">DNA-binding</keyword>
<comment type="similarity">
    <text evidence="7 10">Belongs to the HD-ZIP homeobox family. Class I subfamily.</text>
</comment>
<feature type="coiled-coil region" evidence="11">
    <location>
        <begin position="212"/>
        <end position="260"/>
    </location>
</feature>
<dbReference type="InterPro" id="IPR003106">
    <property type="entry name" value="Leu_zip_homeo"/>
</dbReference>
<dbReference type="InterPro" id="IPR009057">
    <property type="entry name" value="Homeodomain-like_sf"/>
</dbReference>
<reference evidence="14" key="2">
    <citation type="submission" date="2023-05" db="EMBL/GenBank/DDBJ databases">
        <authorList>
            <person name="Schelkunov M.I."/>
        </authorList>
    </citation>
    <scope>NUCLEOTIDE SEQUENCE</scope>
    <source>
        <strain evidence="14">Hsosn_3</strain>
        <tissue evidence="14">Leaf</tissue>
    </source>
</reference>
<feature type="DNA-binding region" description="Homeobox" evidence="8">
    <location>
        <begin position="162"/>
        <end position="221"/>
    </location>
</feature>
<evidence type="ECO:0000256" key="9">
    <source>
        <dbReference type="RuleBase" id="RU000682"/>
    </source>
</evidence>
<dbReference type="CDD" id="cd14686">
    <property type="entry name" value="bZIP"/>
    <property type="match status" value="1"/>
</dbReference>
<keyword evidence="11" id="KW-0175">Coiled coil</keyword>
<gene>
    <name evidence="14" type="ORF">POM88_046575</name>
</gene>
<evidence type="ECO:0000256" key="6">
    <source>
        <dbReference type="ARBA" id="ARBA00023242"/>
    </source>
</evidence>
<dbReference type="GO" id="GO:0000981">
    <property type="term" value="F:DNA-binding transcription factor activity, RNA polymerase II-specific"/>
    <property type="evidence" value="ECO:0007669"/>
    <property type="project" value="UniProtKB-UniRule"/>
</dbReference>
<dbReference type="GO" id="GO:0043565">
    <property type="term" value="F:sequence-specific DNA binding"/>
    <property type="evidence" value="ECO:0007669"/>
    <property type="project" value="InterPro"/>
</dbReference>
<dbReference type="InterPro" id="IPR001356">
    <property type="entry name" value="HD"/>
</dbReference>
<evidence type="ECO:0000256" key="2">
    <source>
        <dbReference type="ARBA" id="ARBA00023015"/>
    </source>
</evidence>
<dbReference type="SMART" id="SM00389">
    <property type="entry name" value="HOX"/>
    <property type="match status" value="1"/>
</dbReference>
<feature type="compositionally biased region" description="Polar residues" evidence="12">
    <location>
        <begin position="264"/>
        <end position="284"/>
    </location>
</feature>
<dbReference type="AlphaFoldDB" id="A0AAD8M654"/>
<feature type="compositionally biased region" description="Basic and acidic residues" evidence="12">
    <location>
        <begin position="137"/>
        <end position="146"/>
    </location>
</feature>
<comment type="function">
    <text evidence="10">Transcription factor.</text>
</comment>
<keyword evidence="2 10" id="KW-0805">Transcription regulation</keyword>
<comment type="subcellular location">
    <subcellularLocation>
        <location evidence="1 8 9">Nucleus</location>
    </subcellularLocation>
</comment>
<dbReference type="InterPro" id="IPR000047">
    <property type="entry name" value="HTH_motif"/>
</dbReference>
<dbReference type="InterPro" id="IPR017970">
    <property type="entry name" value="Homeobox_CS"/>
</dbReference>
<feature type="region of interest" description="Disordered" evidence="12">
    <location>
        <begin position="263"/>
        <end position="300"/>
    </location>
</feature>
<dbReference type="GO" id="GO:0005634">
    <property type="term" value="C:nucleus"/>
    <property type="evidence" value="ECO:0007669"/>
    <property type="project" value="UniProtKB-SubCell"/>
</dbReference>
<evidence type="ECO:0000313" key="15">
    <source>
        <dbReference type="Proteomes" id="UP001237642"/>
    </source>
</evidence>
<sequence length="367" mass="41952">MVLMLCVQLYSIPELHMKYPNSLILFPLFGSELVLVALPGKSFSSSLSLFCEDVSQSTYRPTNKTAASASKEMDFFPASFMLQNHQQQEEQDHYPHIHNPTHDMLPAQDFHGTIGSFLGKSSMSYSRVDNQQLHEESNVNGDHVDDLSDPDDDDGSGAGGAGGSKKRRLNIVQLKTLEKSFELGNKLEPERKLELSKALGLQPRQIAIWFQNRRARWKTKQLEKDYDLLKAQFDALKAENDSLQSRNEELRAQIVALKNREPTDSINLNKETEGSSSNRSTENSYEIKSDFSRRTPPEIDSYPQKITSIPFFPPNNNSNFIRTLQQPALHMSRPSDHHHHLVKEEDICNMFDDQTAFWPWLEQQPFN</sequence>
<evidence type="ECO:0000259" key="13">
    <source>
        <dbReference type="PROSITE" id="PS50071"/>
    </source>
</evidence>
<feature type="domain" description="Homeobox" evidence="13">
    <location>
        <begin position="160"/>
        <end position="220"/>
    </location>
</feature>
<keyword evidence="15" id="KW-1185">Reference proteome</keyword>
<evidence type="ECO:0000256" key="10">
    <source>
        <dbReference type="RuleBase" id="RU369038"/>
    </source>
</evidence>
<keyword evidence="6 8" id="KW-0539">Nucleus</keyword>
<name>A0AAD8M654_9APIA</name>
<reference evidence="14" key="1">
    <citation type="submission" date="2023-02" db="EMBL/GenBank/DDBJ databases">
        <title>Genome of toxic invasive species Heracleum sosnowskyi carries increased number of genes despite the absence of recent whole-genome duplications.</title>
        <authorList>
            <person name="Schelkunov M."/>
            <person name="Shtratnikova V."/>
            <person name="Makarenko M."/>
            <person name="Klepikova A."/>
            <person name="Omelchenko D."/>
            <person name="Novikova G."/>
            <person name="Obukhova E."/>
            <person name="Bogdanov V."/>
            <person name="Penin A."/>
            <person name="Logacheva M."/>
        </authorList>
    </citation>
    <scope>NUCLEOTIDE SEQUENCE</scope>
    <source>
        <strain evidence="14">Hsosn_3</strain>
        <tissue evidence="14">Leaf</tissue>
    </source>
</reference>
<dbReference type="InterPro" id="IPR045224">
    <property type="entry name" value="HDZip_class_I_plant"/>
</dbReference>
<evidence type="ECO:0000256" key="7">
    <source>
        <dbReference type="ARBA" id="ARBA00025748"/>
    </source>
</evidence>
<evidence type="ECO:0000256" key="1">
    <source>
        <dbReference type="ARBA" id="ARBA00004123"/>
    </source>
</evidence>
<evidence type="ECO:0000256" key="11">
    <source>
        <dbReference type="SAM" id="Coils"/>
    </source>
</evidence>
<dbReference type="PROSITE" id="PS00027">
    <property type="entry name" value="HOMEOBOX_1"/>
    <property type="match status" value="1"/>
</dbReference>
<protein>
    <recommendedName>
        <fullName evidence="10">Homeobox-leucine zipper protein</fullName>
    </recommendedName>
    <alternativeName>
        <fullName evidence="10">HD-ZIP protein</fullName>
    </alternativeName>
    <alternativeName>
        <fullName evidence="10">Homeodomain transcription factor</fullName>
    </alternativeName>
</protein>
<dbReference type="Pfam" id="PF02183">
    <property type="entry name" value="HALZ"/>
    <property type="match status" value="1"/>
</dbReference>
<accession>A0AAD8M654</accession>
<proteinExistence type="inferred from homology"/>
<dbReference type="Pfam" id="PF00046">
    <property type="entry name" value="Homeodomain"/>
    <property type="match status" value="1"/>
</dbReference>
<comment type="caution">
    <text evidence="14">The sequence shown here is derived from an EMBL/GenBank/DDBJ whole genome shotgun (WGS) entry which is preliminary data.</text>
</comment>
<evidence type="ECO:0000256" key="12">
    <source>
        <dbReference type="SAM" id="MobiDB-lite"/>
    </source>
</evidence>
<dbReference type="PROSITE" id="PS50071">
    <property type="entry name" value="HOMEOBOX_2"/>
    <property type="match status" value="1"/>
</dbReference>
<dbReference type="EMBL" id="JAUIZM010000010">
    <property type="protein sequence ID" value="KAK1362101.1"/>
    <property type="molecule type" value="Genomic_DNA"/>
</dbReference>
<evidence type="ECO:0000256" key="8">
    <source>
        <dbReference type="PROSITE-ProRule" id="PRU00108"/>
    </source>
</evidence>
<dbReference type="PANTHER" id="PTHR24326:SF176">
    <property type="entry name" value="HOMEOBOX-LEUCINE ZIPPER PROTEIN ATHB-13"/>
    <property type="match status" value="1"/>
</dbReference>
<feature type="compositionally biased region" description="Basic and acidic residues" evidence="12">
    <location>
        <begin position="285"/>
        <end position="297"/>
    </location>
</feature>
<feature type="region of interest" description="Disordered" evidence="12">
    <location>
        <begin position="137"/>
        <end position="165"/>
    </location>
</feature>
<organism evidence="14 15">
    <name type="scientific">Heracleum sosnowskyi</name>
    <dbReference type="NCBI Taxonomy" id="360622"/>
    <lineage>
        <taxon>Eukaryota</taxon>
        <taxon>Viridiplantae</taxon>
        <taxon>Streptophyta</taxon>
        <taxon>Embryophyta</taxon>
        <taxon>Tracheophyta</taxon>
        <taxon>Spermatophyta</taxon>
        <taxon>Magnoliopsida</taxon>
        <taxon>eudicotyledons</taxon>
        <taxon>Gunneridae</taxon>
        <taxon>Pentapetalae</taxon>
        <taxon>asterids</taxon>
        <taxon>campanulids</taxon>
        <taxon>Apiales</taxon>
        <taxon>Apiaceae</taxon>
        <taxon>Apioideae</taxon>
        <taxon>apioid superclade</taxon>
        <taxon>Tordylieae</taxon>
        <taxon>Tordyliinae</taxon>
        <taxon>Heracleum</taxon>
    </lineage>
</organism>
<evidence type="ECO:0000256" key="3">
    <source>
        <dbReference type="ARBA" id="ARBA00023125"/>
    </source>
</evidence>
<dbReference type="Gene3D" id="1.10.10.60">
    <property type="entry name" value="Homeodomain-like"/>
    <property type="match status" value="1"/>
</dbReference>
<evidence type="ECO:0000256" key="5">
    <source>
        <dbReference type="ARBA" id="ARBA00023163"/>
    </source>
</evidence>
<evidence type="ECO:0000256" key="4">
    <source>
        <dbReference type="ARBA" id="ARBA00023155"/>
    </source>
</evidence>
<dbReference type="CDD" id="cd00086">
    <property type="entry name" value="homeodomain"/>
    <property type="match status" value="1"/>
</dbReference>
<dbReference type="SUPFAM" id="SSF46689">
    <property type="entry name" value="Homeodomain-like"/>
    <property type="match status" value="1"/>
</dbReference>
<evidence type="ECO:0000313" key="14">
    <source>
        <dbReference type="EMBL" id="KAK1362101.1"/>
    </source>
</evidence>
<dbReference type="PANTHER" id="PTHR24326">
    <property type="entry name" value="HOMEOBOX-LEUCINE ZIPPER PROTEIN"/>
    <property type="match status" value="1"/>
</dbReference>
<keyword evidence="4 8" id="KW-0371">Homeobox</keyword>
<dbReference type="Proteomes" id="UP001237642">
    <property type="component" value="Unassembled WGS sequence"/>
</dbReference>
<keyword evidence="5 10" id="KW-0804">Transcription</keyword>
<dbReference type="GO" id="GO:0045893">
    <property type="term" value="P:positive regulation of DNA-templated transcription"/>
    <property type="evidence" value="ECO:0007669"/>
    <property type="project" value="TreeGrafter"/>
</dbReference>